<dbReference type="Gene3D" id="3.30.110.60">
    <property type="entry name" value="YhbY-like"/>
    <property type="match status" value="1"/>
</dbReference>
<evidence type="ECO:0000313" key="14">
    <source>
        <dbReference type="Proteomes" id="UP000516314"/>
    </source>
</evidence>
<dbReference type="GO" id="GO:0005524">
    <property type="term" value="F:ATP binding"/>
    <property type="evidence" value="ECO:0007669"/>
    <property type="project" value="UniProtKB-KW"/>
</dbReference>
<accession>A0A7G2EC68</accession>
<keyword evidence="3" id="KW-0808">Transferase</keyword>
<evidence type="ECO:0000259" key="12">
    <source>
        <dbReference type="PROSITE" id="PS51295"/>
    </source>
</evidence>
<keyword evidence="7 11" id="KW-0694">RNA-binding</keyword>
<reference evidence="13 14" key="1">
    <citation type="submission" date="2020-09" db="EMBL/GenBank/DDBJ databases">
        <authorList>
            <person name="Ashkenazy H."/>
        </authorList>
    </citation>
    <scope>NUCLEOTIDE SEQUENCE [LARGE SCALE GENOMIC DNA]</scope>
    <source>
        <strain evidence="14">cv. Cdm-0</strain>
    </source>
</reference>
<keyword evidence="5" id="KW-0418">Kinase</keyword>
<keyword evidence="4" id="KW-0547">Nucleotide-binding</keyword>
<dbReference type="GO" id="GO:0019150">
    <property type="term" value="F:D-ribulokinase activity"/>
    <property type="evidence" value="ECO:0007669"/>
    <property type="project" value="UniProtKB-EC"/>
</dbReference>
<dbReference type="FunFam" id="3.30.110.60:FF:000004">
    <property type="entry name" value="RNA-binding CRS1 / YhbY (CRM) domain protein"/>
    <property type="match status" value="1"/>
</dbReference>
<gene>
    <name evidence="13" type="ORF">AT9943_LOCUS7305</name>
</gene>
<evidence type="ECO:0000256" key="8">
    <source>
        <dbReference type="ARBA" id="ARBA00051146"/>
    </source>
</evidence>
<dbReference type="Pfam" id="PF02782">
    <property type="entry name" value="FGGY_C"/>
    <property type="match status" value="1"/>
</dbReference>
<dbReference type="InterPro" id="IPR035920">
    <property type="entry name" value="YhbY-like_sf"/>
</dbReference>
<dbReference type="InterPro" id="IPR018485">
    <property type="entry name" value="FGGY_C"/>
</dbReference>
<proteinExistence type="inferred from homology"/>
<organism evidence="13 14">
    <name type="scientific">Arabidopsis thaliana</name>
    <name type="common">Mouse-ear cress</name>
    <dbReference type="NCBI Taxonomy" id="3702"/>
    <lineage>
        <taxon>Eukaryota</taxon>
        <taxon>Viridiplantae</taxon>
        <taxon>Streptophyta</taxon>
        <taxon>Embryophyta</taxon>
        <taxon>Tracheophyta</taxon>
        <taxon>Spermatophyta</taxon>
        <taxon>Magnoliopsida</taxon>
        <taxon>eudicotyledons</taxon>
        <taxon>Gunneridae</taxon>
        <taxon>Pentapetalae</taxon>
        <taxon>rosids</taxon>
        <taxon>malvids</taxon>
        <taxon>Brassicales</taxon>
        <taxon>Brassicaceae</taxon>
        <taxon>Camelineae</taxon>
        <taxon>Arabidopsis</taxon>
    </lineage>
</organism>
<name>A0A7G2EC68_ARATH</name>
<keyword evidence="6" id="KW-0067">ATP-binding</keyword>
<comment type="cofactor">
    <cofactor evidence="1">
        <name>a divalent metal cation</name>
        <dbReference type="ChEBI" id="CHEBI:60240"/>
    </cofactor>
</comment>
<dbReference type="Proteomes" id="UP000516314">
    <property type="component" value="Chromosome 2"/>
</dbReference>
<evidence type="ECO:0000256" key="10">
    <source>
        <dbReference type="ARBA" id="ARBA00072590"/>
    </source>
</evidence>
<protein>
    <recommendedName>
        <fullName evidence="10">D-ribulose kinase</fullName>
        <ecNumber evidence="9">2.7.1.47</ecNumber>
    </recommendedName>
</protein>
<dbReference type="SMART" id="SM01103">
    <property type="entry name" value="CRS1_YhbY"/>
    <property type="match status" value="1"/>
</dbReference>
<dbReference type="SUPFAM" id="SSF75471">
    <property type="entry name" value="YhbY-like"/>
    <property type="match status" value="1"/>
</dbReference>
<evidence type="ECO:0000256" key="5">
    <source>
        <dbReference type="ARBA" id="ARBA00022777"/>
    </source>
</evidence>
<comment type="catalytic activity">
    <reaction evidence="8">
        <text>D-ribulose + ATP = D-ribulose 5-phosphate + ADP + H(+)</text>
        <dbReference type="Rhea" id="RHEA:17601"/>
        <dbReference type="ChEBI" id="CHEBI:15378"/>
        <dbReference type="ChEBI" id="CHEBI:17173"/>
        <dbReference type="ChEBI" id="CHEBI:30616"/>
        <dbReference type="ChEBI" id="CHEBI:58121"/>
        <dbReference type="ChEBI" id="CHEBI:456216"/>
        <dbReference type="EC" id="2.7.1.47"/>
    </reaction>
</comment>
<dbReference type="Pfam" id="PF01985">
    <property type="entry name" value="CRS1_YhbY"/>
    <property type="match status" value="1"/>
</dbReference>
<dbReference type="EC" id="2.7.1.47" evidence="9"/>
<sequence>MVILRQFQISSFELFQSPKQTGFYSSSRSVPLPRARFYSDFRVMSGNKGTNFEKLYLGMDFGTSGARFTVIDEQGEIKAQGKREYPPFMDIPVTVRSLVSSISLDGTSATTLILNSESGEVLCQPYLYNQSCPDALPEVKSIAPANHTVCSGTSTLCKLVSWWNTEVPNRESAVLLHQADWLLWLLHGRLGVSDYNNALKVGYDPESESYPSWLLNQPYSQLLPKVQAPGTSIGNLKESIRMQFGFPDDCIVCTGTTDSIAAFLAARATEPGKAVTSLGSTLAIKLLSTKRVDDARYGVYSHRLDDKWLVGGASNTGGAILRQLFSDEHLERLSQEINPMVASPLDYYPLQSSGERFPIADPNLAPRLLPRPESDVEYLHGILESIARIEGKGYKLLKELGATEAEEVLTAGGGAKNDKWIKIRQRVLGLPVKKAVHTEASYGASLLALKGANQNSGRKSSHHAWISSSLPLPRPYISFSPLLVPKSFSSVDESEQDEDNVSLVASFNEINDDGQEDWSDLTMVSMRENGRSSALELSAKEKRKLASYAHSLGDKLKSQLVGKSGVTDSVVLSFVETLEKNELLKVKIHRTCPGELEDMILRLEEATGSVSVGQIARTVILYRPSPTKLKGDEGKKRNEE</sequence>
<dbReference type="EMBL" id="LR881467">
    <property type="protein sequence ID" value="CAD5319106.1"/>
    <property type="molecule type" value="Genomic_DNA"/>
</dbReference>
<dbReference type="InterPro" id="IPR043129">
    <property type="entry name" value="ATPase_NBD"/>
</dbReference>
<evidence type="ECO:0000256" key="6">
    <source>
        <dbReference type="ARBA" id="ARBA00022840"/>
    </source>
</evidence>
<dbReference type="FunFam" id="3.30.420.40:FF:000180">
    <property type="entry name" value="D-ribulose kinase isoform X1"/>
    <property type="match status" value="1"/>
</dbReference>
<dbReference type="PANTHER" id="PTHR10196">
    <property type="entry name" value="SUGAR KINASE"/>
    <property type="match status" value="1"/>
</dbReference>
<feature type="domain" description="CRM" evidence="12">
    <location>
        <begin position="535"/>
        <end position="634"/>
    </location>
</feature>
<evidence type="ECO:0000256" key="11">
    <source>
        <dbReference type="PROSITE-ProRule" id="PRU00626"/>
    </source>
</evidence>
<dbReference type="PANTHER" id="PTHR10196:SF80">
    <property type="entry name" value="D-RIBULOSE KINASE"/>
    <property type="match status" value="1"/>
</dbReference>
<dbReference type="FunFam" id="3.30.420.40:FF:000220">
    <property type="entry name" value="D-ribulose kinase"/>
    <property type="match status" value="1"/>
</dbReference>
<dbReference type="InterPro" id="IPR001890">
    <property type="entry name" value="RNA-binding_CRM"/>
</dbReference>
<dbReference type="GO" id="GO:0003723">
    <property type="term" value="F:RNA binding"/>
    <property type="evidence" value="ECO:0007669"/>
    <property type="project" value="UniProtKB-UniRule"/>
</dbReference>
<comment type="similarity">
    <text evidence="2">Belongs to the FGGY kinase family.</text>
</comment>
<evidence type="ECO:0000313" key="13">
    <source>
        <dbReference type="EMBL" id="CAD5319106.1"/>
    </source>
</evidence>
<evidence type="ECO:0000256" key="3">
    <source>
        <dbReference type="ARBA" id="ARBA00022679"/>
    </source>
</evidence>
<dbReference type="Gene3D" id="3.30.420.40">
    <property type="match status" value="2"/>
</dbReference>
<dbReference type="CDD" id="cd07783">
    <property type="entry name" value="ASKHA_NBD_FGGY_SePSK_AtXK1-like"/>
    <property type="match status" value="1"/>
</dbReference>
<dbReference type="AlphaFoldDB" id="A0A7G2EC68"/>
<evidence type="ECO:0000256" key="7">
    <source>
        <dbReference type="ARBA" id="ARBA00022884"/>
    </source>
</evidence>
<evidence type="ECO:0000256" key="4">
    <source>
        <dbReference type="ARBA" id="ARBA00022741"/>
    </source>
</evidence>
<evidence type="ECO:0000256" key="1">
    <source>
        <dbReference type="ARBA" id="ARBA00001968"/>
    </source>
</evidence>
<evidence type="ECO:0000256" key="2">
    <source>
        <dbReference type="ARBA" id="ARBA00009156"/>
    </source>
</evidence>
<dbReference type="SUPFAM" id="SSF53067">
    <property type="entry name" value="Actin-like ATPase domain"/>
    <property type="match status" value="2"/>
</dbReference>
<evidence type="ECO:0000256" key="9">
    <source>
        <dbReference type="ARBA" id="ARBA00066370"/>
    </source>
</evidence>
<dbReference type="PROSITE" id="PS51295">
    <property type="entry name" value="CRM"/>
    <property type="match status" value="1"/>
</dbReference>